<evidence type="ECO:0000313" key="3">
    <source>
        <dbReference type="WBParaSite" id="Pan_g9107.t1"/>
    </source>
</evidence>
<name>A0A7E4WB11_PANRE</name>
<dbReference type="Proteomes" id="UP000492821">
    <property type="component" value="Unassembled WGS sequence"/>
</dbReference>
<protein>
    <submittedName>
        <fullName evidence="3">DUF148 domain-containing protein</fullName>
    </submittedName>
</protein>
<keyword evidence="2" id="KW-1185">Reference proteome</keyword>
<accession>A0A7E4WB11</accession>
<dbReference type="WBParaSite" id="Pan_g9107.t1">
    <property type="protein sequence ID" value="Pan_g9107.t1"/>
    <property type="gene ID" value="Pan_g9107"/>
</dbReference>
<dbReference type="AlphaFoldDB" id="A0A7E4WB11"/>
<reference evidence="3" key="2">
    <citation type="submission" date="2020-10" db="UniProtKB">
        <authorList>
            <consortium name="WormBaseParasite"/>
        </authorList>
    </citation>
    <scope>IDENTIFICATION</scope>
</reference>
<feature type="chain" id="PRO_5028852617" evidence="1">
    <location>
        <begin position="19"/>
        <end position="210"/>
    </location>
</feature>
<evidence type="ECO:0000313" key="2">
    <source>
        <dbReference type="Proteomes" id="UP000492821"/>
    </source>
</evidence>
<sequence length="210" mass="20667">MPGSIIFVALLAFEVALGCAPGGGSGTGSGDLPDYAFTANPVFGVKYAPAVGWTYPANGTAVAGQAATATSATAAAKTAFRTALSDALKKSGVAGTGSYDLNVDDILGQQINVVTSLTDAVAGTGIVSGGTVLETCNAVNAGSATPAAGSTVAPTGCADTVDNILDQSVSIVNGPLLTGAQWRSVARSLQVALLLKNAFLADDIVVTQES</sequence>
<proteinExistence type="predicted"/>
<organism evidence="2 3">
    <name type="scientific">Panagrellus redivivus</name>
    <name type="common">Microworm</name>
    <dbReference type="NCBI Taxonomy" id="6233"/>
    <lineage>
        <taxon>Eukaryota</taxon>
        <taxon>Metazoa</taxon>
        <taxon>Ecdysozoa</taxon>
        <taxon>Nematoda</taxon>
        <taxon>Chromadorea</taxon>
        <taxon>Rhabditida</taxon>
        <taxon>Tylenchina</taxon>
        <taxon>Panagrolaimomorpha</taxon>
        <taxon>Panagrolaimoidea</taxon>
        <taxon>Panagrolaimidae</taxon>
        <taxon>Panagrellus</taxon>
    </lineage>
</organism>
<keyword evidence="1" id="KW-0732">Signal</keyword>
<evidence type="ECO:0000256" key="1">
    <source>
        <dbReference type="SAM" id="SignalP"/>
    </source>
</evidence>
<feature type="signal peptide" evidence="1">
    <location>
        <begin position="1"/>
        <end position="18"/>
    </location>
</feature>
<reference evidence="2" key="1">
    <citation type="journal article" date="2013" name="Genetics">
        <title>The draft genome and transcriptome of Panagrellus redivivus are shaped by the harsh demands of a free-living lifestyle.</title>
        <authorList>
            <person name="Srinivasan J."/>
            <person name="Dillman A.R."/>
            <person name="Macchietto M.G."/>
            <person name="Heikkinen L."/>
            <person name="Lakso M."/>
            <person name="Fracchia K.M."/>
            <person name="Antoshechkin I."/>
            <person name="Mortazavi A."/>
            <person name="Wong G."/>
            <person name="Sternberg P.W."/>
        </authorList>
    </citation>
    <scope>NUCLEOTIDE SEQUENCE [LARGE SCALE GENOMIC DNA]</scope>
    <source>
        <strain evidence="2">MT8872</strain>
    </source>
</reference>